<protein>
    <recommendedName>
        <fullName evidence="2">TLDc domain-containing protein</fullName>
    </recommendedName>
</protein>
<feature type="region of interest" description="Disordered" evidence="1">
    <location>
        <begin position="58"/>
        <end position="100"/>
    </location>
</feature>
<dbReference type="InterPro" id="IPR006571">
    <property type="entry name" value="TLDc_dom"/>
</dbReference>
<dbReference type="PANTHER" id="PTHR23354">
    <property type="entry name" value="NUCLEOLAR PROTEIN 7/ESTROGEN RECEPTOR COACTIVATOR-RELATED"/>
    <property type="match status" value="1"/>
</dbReference>
<organism evidence="3 4">
    <name type="scientific">Anaeramoeba ignava</name>
    <name type="common">Anaerobic marine amoeba</name>
    <dbReference type="NCBI Taxonomy" id="1746090"/>
    <lineage>
        <taxon>Eukaryota</taxon>
        <taxon>Metamonada</taxon>
        <taxon>Anaeramoebidae</taxon>
        <taxon>Anaeramoeba</taxon>
    </lineage>
</organism>
<reference evidence="3" key="1">
    <citation type="submission" date="2022-10" db="EMBL/GenBank/DDBJ databases">
        <title>Novel sulphate-reducing endosymbionts in the free-living metamonad Anaeramoeba.</title>
        <authorList>
            <person name="Jerlstrom-Hultqvist J."/>
            <person name="Cepicka I."/>
            <person name="Gallot-Lavallee L."/>
            <person name="Salas-Leiva D."/>
            <person name="Curtis B.A."/>
            <person name="Zahonova K."/>
            <person name="Pipaliya S."/>
            <person name="Dacks J."/>
            <person name="Roger A.J."/>
        </authorList>
    </citation>
    <scope>NUCLEOTIDE SEQUENCE</scope>
    <source>
        <strain evidence="3">BMAN</strain>
    </source>
</reference>
<dbReference type="Proteomes" id="UP001149090">
    <property type="component" value="Unassembled WGS sequence"/>
</dbReference>
<dbReference type="EMBL" id="JAPDFW010000065">
    <property type="protein sequence ID" value="KAJ5075434.1"/>
    <property type="molecule type" value="Genomic_DNA"/>
</dbReference>
<evidence type="ECO:0000313" key="3">
    <source>
        <dbReference type="EMBL" id="KAJ5075434.1"/>
    </source>
</evidence>
<dbReference type="PANTHER" id="PTHR23354:SF122">
    <property type="entry name" value="GTPASE-ACTIVATING PROTEIN SKYWALKER"/>
    <property type="match status" value="1"/>
</dbReference>
<evidence type="ECO:0000256" key="1">
    <source>
        <dbReference type="SAM" id="MobiDB-lite"/>
    </source>
</evidence>
<feature type="compositionally biased region" description="Basic and acidic residues" evidence="1">
    <location>
        <begin position="59"/>
        <end position="98"/>
    </location>
</feature>
<dbReference type="OrthoDB" id="26679at2759"/>
<dbReference type="Pfam" id="PF07534">
    <property type="entry name" value="TLD"/>
    <property type="match status" value="1"/>
</dbReference>
<accession>A0A9Q0RE67</accession>
<feature type="compositionally biased region" description="Low complexity" evidence="1">
    <location>
        <begin position="1"/>
        <end position="10"/>
    </location>
</feature>
<keyword evidence="4" id="KW-1185">Reference proteome</keyword>
<dbReference type="PROSITE" id="PS51886">
    <property type="entry name" value="TLDC"/>
    <property type="match status" value="1"/>
</dbReference>
<feature type="compositionally biased region" description="Basic and acidic residues" evidence="1">
    <location>
        <begin position="13"/>
        <end position="22"/>
    </location>
</feature>
<evidence type="ECO:0000313" key="4">
    <source>
        <dbReference type="Proteomes" id="UP001149090"/>
    </source>
</evidence>
<evidence type="ECO:0000259" key="2">
    <source>
        <dbReference type="PROSITE" id="PS51886"/>
    </source>
</evidence>
<comment type="caution">
    <text evidence="3">The sequence shown here is derived from an EMBL/GenBank/DDBJ whole genome shotgun (WGS) entry which is preliminary data.</text>
</comment>
<dbReference type="AlphaFoldDB" id="A0A9Q0RE67"/>
<feature type="domain" description="TLDc" evidence="2">
    <location>
        <begin position="146"/>
        <end position="326"/>
    </location>
</feature>
<feature type="region of interest" description="Disordered" evidence="1">
    <location>
        <begin position="1"/>
        <end position="22"/>
    </location>
</feature>
<dbReference type="SMART" id="SM00584">
    <property type="entry name" value="TLDc"/>
    <property type="match status" value="1"/>
</dbReference>
<sequence length="326" mass="38923">MDNNNNNQIEIENENKIENENENDKIFNQKLLQDYQKLMQNKNESDFKLIKKTKKLIKKNKENQEQKQENEKQKQEINQKNKENQEQKQENEKQKQEINQKNQEINQIKLIYEEMKSIYEENKSIYEEMKSKYEEKLQKAFSDSEIIKEIEMMKKLKEWINDEFFYKMKKGFSTKKDGFTGNQWHSICDNKGKTLIIIKTTDNYIFGGFTQVGFISGSDRYIKDSNAFIFSLKNPKNNLPQKFEIQENREDYAINYDSSYGPRFGDYHGQYNTDILIQSDLHKGRTDFGATYKLPNGLKHKTDEAKSYLAGSYSDWKVDELETYFI</sequence>
<name>A0A9Q0RE67_ANAIG</name>
<dbReference type="OMA" id="EWINDEF"/>
<gene>
    <name evidence="3" type="ORF">M0811_07404</name>
</gene>
<proteinExistence type="predicted"/>